<reference evidence="2" key="1">
    <citation type="submission" date="2018-11" db="EMBL/GenBank/DDBJ databases">
        <authorList>
            <consortium name="Pathogen Informatics"/>
        </authorList>
    </citation>
    <scope>NUCLEOTIDE SEQUENCE</scope>
</reference>
<keyword evidence="3" id="KW-1185">Reference proteome</keyword>
<feature type="region of interest" description="Disordered" evidence="1">
    <location>
        <begin position="93"/>
        <end position="204"/>
    </location>
</feature>
<feature type="region of interest" description="Disordered" evidence="1">
    <location>
        <begin position="312"/>
        <end position="377"/>
    </location>
</feature>
<dbReference type="EMBL" id="CAAALY010262126">
    <property type="protein sequence ID" value="VEL39673.1"/>
    <property type="molecule type" value="Genomic_DNA"/>
</dbReference>
<gene>
    <name evidence="2" type="ORF">PXEA_LOCUS33113</name>
</gene>
<name>A0A3S5BTW0_9PLAT</name>
<dbReference type="Proteomes" id="UP000784294">
    <property type="component" value="Unassembled WGS sequence"/>
</dbReference>
<feature type="region of interest" description="Disordered" evidence="1">
    <location>
        <begin position="411"/>
        <end position="454"/>
    </location>
</feature>
<feature type="compositionally biased region" description="Gly residues" evidence="1">
    <location>
        <begin position="150"/>
        <end position="161"/>
    </location>
</feature>
<feature type="region of interest" description="Disordered" evidence="1">
    <location>
        <begin position="483"/>
        <end position="527"/>
    </location>
</feature>
<evidence type="ECO:0000313" key="2">
    <source>
        <dbReference type="EMBL" id="VEL39673.1"/>
    </source>
</evidence>
<feature type="compositionally biased region" description="Basic and acidic residues" evidence="1">
    <location>
        <begin position="364"/>
        <end position="374"/>
    </location>
</feature>
<evidence type="ECO:0000313" key="3">
    <source>
        <dbReference type="Proteomes" id="UP000784294"/>
    </source>
</evidence>
<feature type="compositionally biased region" description="Polar residues" evidence="1">
    <location>
        <begin position="179"/>
        <end position="191"/>
    </location>
</feature>
<accession>A0A3S5BTW0</accession>
<feature type="non-terminal residue" evidence="2">
    <location>
        <position position="1"/>
    </location>
</feature>
<feature type="compositionally biased region" description="Acidic residues" evidence="1">
    <location>
        <begin position="436"/>
        <end position="448"/>
    </location>
</feature>
<evidence type="ECO:0000256" key="1">
    <source>
        <dbReference type="SAM" id="MobiDB-lite"/>
    </source>
</evidence>
<protein>
    <submittedName>
        <fullName evidence="2">Uncharacterized protein</fullName>
    </submittedName>
</protein>
<dbReference type="AlphaFoldDB" id="A0A3S5BTW0"/>
<comment type="caution">
    <text evidence="2">The sequence shown here is derived from an EMBL/GenBank/DDBJ whole genome shotgun (WGS) entry which is preliminary data.</text>
</comment>
<sequence>MIVDEYRKVKQTLHSTCGPCTLSLKADHRLSPAPLPLEPSLAGGWPSERAVSSRARMLSNALNYLNEKRKRLSRAGTLPNLRLRPDTPVGQAVQMVGASPSPSPSPSPVSGPVSGPVSEPERRNAEVQCCLDGGERVRLEGKSSSPVVEAGGGRAGGLLRGGRGKSWRAGGKATRPGGSATTSLSGPTSGRASPAGGSGDSSRSELDVELAGLVVRPARHSKLRLCRTLHIDAPSAAATLRGDSVSVSVSVSPSPSTSSASASASTSASRCVVQWLGASLVARRAPRSPIDSADLDDDDGGGFVYAAANGLGQPRHAGFGDSPYSSDGELARPPELRTSAGGHVKPARPRASPRQAGQTSTRRRGAEQATRKDDAGEEAGFCYRSSVEVGGAPSRTERRCVWRATTPDSWLDRRSRLDGETTGPAGPAGKATNGDGDGDGDLEVDGDGDGEKRRRFSGQCRWLAARRVSGRRSNTTDAICLHKTDSRSTRRQAPRLAAKGAVAAKQRRARSVDERSRRASSQAPASASTLALTLAPSQPPPPLADLGPALALCLNAEFATRLHPWPLCDPPADVNVNANVDASPPGPRLLQHACPAVVMATRDTIFQSSSSPD</sequence>
<organism evidence="2 3">
    <name type="scientific">Protopolystoma xenopodis</name>
    <dbReference type="NCBI Taxonomy" id="117903"/>
    <lineage>
        <taxon>Eukaryota</taxon>
        <taxon>Metazoa</taxon>
        <taxon>Spiralia</taxon>
        <taxon>Lophotrochozoa</taxon>
        <taxon>Platyhelminthes</taxon>
        <taxon>Monogenea</taxon>
        <taxon>Polyopisthocotylea</taxon>
        <taxon>Polystomatidea</taxon>
        <taxon>Polystomatidae</taxon>
        <taxon>Protopolystoma</taxon>
    </lineage>
</organism>
<proteinExistence type="predicted"/>